<name>A0A8S5N7Y4_9CAUD</name>
<sequence>MCVPSRFDGPTGRQSVRRSVGCRRAQPAPSDGEGTRAAQQSGTAA</sequence>
<reference evidence="2" key="1">
    <citation type="journal article" date="2021" name="Proc. Natl. Acad. Sci. U.S.A.">
        <title>A Catalog of Tens of Thousands of Viruses from Human Metagenomes Reveals Hidden Associations with Chronic Diseases.</title>
        <authorList>
            <person name="Tisza M.J."/>
            <person name="Buck C.B."/>
        </authorList>
    </citation>
    <scope>NUCLEOTIDE SEQUENCE</scope>
    <source>
        <strain evidence="2">CtcKt3</strain>
    </source>
</reference>
<protein>
    <submittedName>
        <fullName evidence="2">Uncharacterized protein</fullName>
    </submittedName>
</protein>
<evidence type="ECO:0000313" key="2">
    <source>
        <dbReference type="EMBL" id="DAD90378.1"/>
    </source>
</evidence>
<dbReference type="EMBL" id="BK015084">
    <property type="protein sequence ID" value="DAD90378.1"/>
    <property type="molecule type" value="Genomic_DNA"/>
</dbReference>
<proteinExistence type="predicted"/>
<evidence type="ECO:0000256" key="1">
    <source>
        <dbReference type="SAM" id="MobiDB-lite"/>
    </source>
</evidence>
<accession>A0A8S5N7Y4</accession>
<organism evidence="2">
    <name type="scientific">Podoviridae sp. ctcKt3</name>
    <dbReference type="NCBI Taxonomy" id="2826566"/>
    <lineage>
        <taxon>Viruses</taxon>
        <taxon>Duplodnaviria</taxon>
        <taxon>Heunggongvirae</taxon>
        <taxon>Uroviricota</taxon>
        <taxon>Caudoviricetes</taxon>
    </lineage>
</organism>
<feature type="region of interest" description="Disordered" evidence="1">
    <location>
        <begin position="1"/>
        <end position="45"/>
    </location>
</feature>